<accession>A0A5N1J675</accession>
<dbReference type="AlphaFoldDB" id="A0A5N1J675"/>
<organism evidence="1 2">
    <name type="scientific">Adhaeribacter soli</name>
    <dbReference type="NCBI Taxonomy" id="2607655"/>
    <lineage>
        <taxon>Bacteria</taxon>
        <taxon>Pseudomonadati</taxon>
        <taxon>Bacteroidota</taxon>
        <taxon>Cytophagia</taxon>
        <taxon>Cytophagales</taxon>
        <taxon>Hymenobacteraceae</taxon>
        <taxon>Adhaeribacter</taxon>
    </lineage>
</organism>
<dbReference type="Proteomes" id="UP000326570">
    <property type="component" value="Unassembled WGS sequence"/>
</dbReference>
<gene>
    <name evidence="1" type="ORF">F0P94_00880</name>
</gene>
<dbReference type="EMBL" id="VTWT01000001">
    <property type="protein sequence ID" value="KAA9345673.1"/>
    <property type="molecule type" value="Genomic_DNA"/>
</dbReference>
<evidence type="ECO:0000313" key="1">
    <source>
        <dbReference type="EMBL" id="KAA9345673.1"/>
    </source>
</evidence>
<dbReference type="RefSeq" id="WP_150901816.1">
    <property type="nucleotide sequence ID" value="NZ_VTWT01000001.1"/>
</dbReference>
<reference evidence="1 2" key="1">
    <citation type="submission" date="2019-09" db="EMBL/GenBank/DDBJ databases">
        <title>Genome sequence of Adhaeribacter sp. M2.</title>
        <authorList>
            <person name="Srinivasan S."/>
        </authorList>
    </citation>
    <scope>NUCLEOTIDE SEQUENCE [LARGE SCALE GENOMIC DNA]</scope>
    <source>
        <strain evidence="1 2">M2</strain>
    </source>
</reference>
<protein>
    <submittedName>
        <fullName evidence="1">Uncharacterized protein</fullName>
    </submittedName>
</protein>
<sequence>MENNAKNAGNPADMAIALIESLSNLNADVSFDFENMEVRLPGKPNAPETELKLNGTLRIRTKANKNQ</sequence>
<keyword evidence="2" id="KW-1185">Reference proteome</keyword>
<proteinExistence type="predicted"/>
<evidence type="ECO:0000313" key="2">
    <source>
        <dbReference type="Proteomes" id="UP000326570"/>
    </source>
</evidence>
<comment type="caution">
    <text evidence="1">The sequence shown here is derived from an EMBL/GenBank/DDBJ whole genome shotgun (WGS) entry which is preliminary data.</text>
</comment>
<name>A0A5N1J675_9BACT</name>